<dbReference type="Pfam" id="PF00300">
    <property type="entry name" value="His_Phos_1"/>
    <property type="match status" value="1"/>
</dbReference>
<comment type="caution">
    <text evidence="1">The sequence shown here is derived from an EMBL/GenBank/DDBJ whole genome shotgun (WGS) entry which is preliminary data.</text>
</comment>
<dbReference type="AlphaFoldDB" id="A0A4R7T6C4"/>
<reference evidence="1 2" key="1">
    <citation type="submission" date="2019-03" db="EMBL/GenBank/DDBJ databases">
        <title>Genomic Encyclopedia of Type Strains, Phase III (KMG-III): the genomes of soil and plant-associated and newly described type strains.</title>
        <authorList>
            <person name="Whitman W."/>
        </authorList>
    </citation>
    <scope>NUCLEOTIDE SEQUENCE [LARGE SCALE GENOMIC DNA]</scope>
    <source>
        <strain evidence="1 2">VKM Ac-2575</strain>
    </source>
</reference>
<dbReference type="InterPro" id="IPR029033">
    <property type="entry name" value="His_PPase_superfam"/>
</dbReference>
<dbReference type="CDD" id="cd07067">
    <property type="entry name" value="HP_PGM_like"/>
    <property type="match status" value="1"/>
</dbReference>
<dbReference type="GO" id="GO:0016791">
    <property type="term" value="F:phosphatase activity"/>
    <property type="evidence" value="ECO:0007669"/>
    <property type="project" value="TreeGrafter"/>
</dbReference>
<keyword evidence="2" id="KW-1185">Reference proteome</keyword>
<evidence type="ECO:0000313" key="1">
    <source>
        <dbReference type="EMBL" id="TDU87245.1"/>
    </source>
</evidence>
<proteinExistence type="predicted"/>
<dbReference type="SUPFAM" id="SSF53254">
    <property type="entry name" value="Phosphoglycerate mutase-like"/>
    <property type="match status" value="1"/>
</dbReference>
<dbReference type="SMART" id="SM00855">
    <property type="entry name" value="PGAM"/>
    <property type="match status" value="1"/>
</dbReference>
<sequence length="218" mass="23672">MDLTADRPRLLPTLDPSWTTPLGNQRFGSLSGRTGLVTQIYLVRHGEPDYTPVDSRGWPGMAADTAPLSTDGAKQAEAVADLLSGIGATYLVTSPFTRALQSAAIIGHRLALGVRVDYDLRDWLPDSTGSWRGAADVRAARAEFDEYGGEWPEGIRRPWEPLSRVRERARAALARHTASTDGPVLAITHALVIEALTGVPNTAHGTHEYYRYDPADDA</sequence>
<dbReference type="EMBL" id="SOCE01000001">
    <property type="protein sequence ID" value="TDU87245.1"/>
    <property type="molecule type" value="Genomic_DNA"/>
</dbReference>
<dbReference type="RefSeq" id="WP_238157942.1">
    <property type="nucleotide sequence ID" value="NZ_SOCE01000001.1"/>
</dbReference>
<name>A0A4R7T6C4_9ACTN</name>
<dbReference type="InterPro" id="IPR013078">
    <property type="entry name" value="His_Pase_superF_clade-1"/>
</dbReference>
<evidence type="ECO:0000313" key="2">
    <source>
        <dbReference type="Proteomes" id="UP000295151"/>
    </source>
</evidence>
<protein>
    <submittedName>
        <fullName evidence="1">Broad specificity phosphatase PhoE</fullName>
    </submittedName>
</protein>
<gene>
    <name evidence="1" type="ORF">EV138_0763</name>
</gene>
<dbReference type="PANTHER" id="PTHR48100">
    <property type="entry name" value="BROAD-SPECIFICITY PHOSPHATASE YOR283W-RELATED"/>
    <property type="match status" value="1"/>
</dbReference>
<dbReference type="Gene3D" id="3.40.50.1240">
    <property type="entry name" value="Phosphoglycerate mutase-like"/>
    <property type="match status" value="1"/>
</dbReference>
<accession>A0A4R7T6C4</accession>
<dbReference type="InterPro" id="IPR050275">
    <property type="entry name" value="PGM_Phosphatase"/>
</dbReference>
<organism evidence="1 2">
    <name type="scientific">Kribbella voronezhensis</name>
    <dbReference type="NCBI Taxonomy" id="2512212"/>
    <lineage>
        <taxon>Bacteria</taxon>
        <taxon>Bacillati</taxon>
        <taxon>Actinomycetota</taxon>
        <taxon>Actinomycetes</taxon>
        <taxon>Propionibacteriales</taxon>
        <taxon>Kribbellaceae</taxon>
        <taxon>Kribbella</taxon>
    </lineage>
</organism>
<dbReference type="Proteomes" id="UP000295151">
    <property type="component" value="Unassembled WGS sequence"/>
</dbReference>